<organism evidence="2 3">
    <name type="scientific">Serratia phage vB_Sru_IME250</name>
    <dbReference type="NCBI Taxonomy" id="1852640"/>
    <lineage>
        <taxon>Viruses</taxon>
        <taxon>Duplodnaviria</taxon>
        <taxon>Heunggongvirae</taxon>
        <taxon>Uroviricota</taxon>
        <taxon>Caudoviricetes</taxon>
        <taxon>Pantevenvirales</taxon>
        <taxon>Ackermannviridae</taxon>
        <taxon>Taipeivirus</taxon>
        <taxon>Taipeivirus IME250</taxon>
    </lineage>
</organism>
<keyword evidence="4" id="KW-1185">Reference proteome</keyword>
<evidence type="ECO:0000313" key="1">
    <source>
        <dbReference type="EMBL" id="ANM47112.1"/>
    </source>
</evidence>
<dbReference type="Proteomes" id="UP000230444">
    <property type="component" value="Segment"/>
</dbReference>
<evidence type="ECO:0000313" key="4">
    <source>
        <dbReference type="Proteomes" id="UP000231470"/>
    </source>
</evidence>
<proteinExistence type="predicted"/>
<dbReference type="Proteomes" id="UP000231470">
    <property type="component" value="Segment"/>
</dbReference>
<protein>
    <submittedName>
        <fullName evidence="2">Uncharacterized protein</fullName>
    </submittedName>
</protein>
<dbReference type="OrthoDB" id="11247at10239"/>
<dbReference type="GeneID" id="40092394"/>
<evidence type="ECO:0000313" key="3">
    <source>
        <dbReference type="Proteomes" id="UP000230444"/>
    </source>
</evidence>
<sequence>MQNEKRADVEQLKEVILNRLKSVVTDDSGKVAPGFEGVFDEYQTDDMGNPVIQTVAGMIMIDKEILAEGSVRYSPNMGVEAESLCSEVMDLNETINAIGYKLLICTGHYVDPQGQIAYGDEARKVKRHVETSVLLNTIREMQKEQESVKPRLILPDSKIVTR</sequence>
<evidence type="ECO:0000313" key="2">
    <source>
        <dbReference type="EMBL" id="APD20020.1"/>
    </source>
</evidence>
<dbReference type="EMBL" id="KX147096">
    <property type="protein sequence ID" value="ANM47112.1"/>
    <property type="molecule type" value="Genomic_DNA"/>
</dbReference>
<accession>A0A1J0MFX0</accession>
<dbReference type="EMBL" id="KY073123">
    <property type="protein sequence ID" value="APD20020.1"/>
    <property type="molecule type" value="Genomic_DNA"/>
</dbReference>
<dbReference type="KEGG" id="vg:40092394"/>
<dbReference type="RefSeq" id="YP_009615913.1">
    <property type="nucleotide sequence ID" value="NC_042047.1"/>
</dbReference>
<reference evidence="2 3" key="1">
    <citation type="submission" date="2016-11" db="EMBL/GenBank/DDBJ databases">
        <title>Complete genome of the first virulent bacteriophage infecting the opportunist pathogen Serratia rubidaea.</title>
        <authorList>
            <person name="Xing S."/>
            <person name="Ma T."/>
            <person name="Zhang X."/>
            <person name="Huang Y."/>
            <person name="Mi Z."/>
            <person name="Sun Q."/>
            <person name="An X."/>
            <person name="Fan H."/>
            <person name="Wu S."/>
            <person name="Lin W."/>
            <person name="Tong Y."/>
        </authorList>
    </citation>
    <scope>NUCLEOTIDE SEQUENCE [LARGE SCALE GENOMIC DNA]</scope>
</reference>
<name>A0A1J0MFX0_9CAUD</name>
<reference evidence="1 4" key="2">
    <citation type="journal article" date="2017" name="Arch. Virol.">
        <title>First complete genome sequence of a virulent bacteriophage infecting the opportunistic pathogen Serratia rubidaea.</title>
        <authorList>
            <person name="Xing S."/>
            <person name="Ma T."/>
            <person name="Zhang X."/>
            <person name="Huang Y."/>
            <person name="Mi Z."/>
            <person name="Sun Q."/>
            <person name="An X."/>
            <person name="Fan H."/>
            <person name="Wu S."/>
            <person name="Wei L."/>
            <person name="Tong Y."/>
        </authorList>
    </citation>
    <scope>NUCLEOTIDE SEQUENCE [LARGE SCALE GENOMIC DNA]</scope>
</reference>